<evidence type="ECO:0000313" key="2">
    <source>
        <dbReference type="Proteomes" id="UP001139365"/>
    </source>
</evidence>
<dbReference type="Gene3D" id="3.20.20.150">
    <property type="entry name" value="Divalent-metal-dependent TIM barrel enzymes"/>
    <property type="match status" value="1"/>
</dbReference>
<dbReference type="AlphaFoldDB" id="A0AAE3FGD4"/>
<dbReference type="Proteomes" id="UP001139365">
    <property type="component" value="Unassembled WGS sequence"/>
</dbReference>
<gene>
    <name evidence="1" type="ORF">MR241_01395</name>
</gene>
<comment type="caution">
    <text evidence="1">The sequence shown here is derived from an EMBL/GenBank/DDBJ whole genome shotgun (WGS) entry which is preliminary data.</text>
</comment>
<proteinExistence type="predicted"/>
<dbReference type="InterPro" id="IPR036237">
    <property type="entry name" value="Xyl_isomerase-like_sf"/>
</dbReference>
<evidence type="ECO:0000313" key="1">
    <source>
        <dbReference type="EMBL" id="MCI5754930.1"/>
    </source>
</evidence>
<dbReference type="SUPFAM" id="SSF51658">
    <property type="entry name" value="Xylose isomerase-like"/>
    <property type="match status" value="1"/>
</dbReference>
<sequence length="250" mass="27995">MRFIPGLVSISFRALSVGDIIGITTCAGLEAVEWGSDVHVPAGDIAAAEAAKKKTGAAGLSMPEYGSYYVLGSGEDIEKTVTSARILGITNVRIWAGNMSASEMSPEVYAKVVDDAKSICGRYPDIRFCLECHNRTVTQEYTDELKFFCDVGRKNLMTLWQPNQLRTHLWNIESVRALLPYIYGVHVFSWEGKNMLPLDAHTDRWAEYLSILRGSERETMPLMLEFMHDNRPESLPETAQTLKKWIKAAE</sequence>
<reference evidence="1 2" key="1">
    <citation type="submission" date="2022-03" db="EMBL/GenBank/DDBJ databases">
        <title>Metagenome-assembled genomes from swine fecal metagenomes.</title>
        <authorList>
            <person name="Holman D.B."/>
            <person name="Kommadath A."/>
        </authorList>
    </citation>
    <scope>NUCLEOTIDE SEQUENCE [LARGE SCALE GENOMIC DNA]</scope>
    <source>
        <strain evidence="1">SUG147</strain>
    </source>
</reference>
<organism evidence="1 2">
    <name type="scientific">Candidatus Colimorpha enterica</name>
    <dbReference type="NCBI Taxonomy" id="3083063"/>
    <lineage>
        <taxon>Bacteria</taxon>
        <taxon>Pseudomonadati</taxon>
        <taxon>Bacteroidota</taxon>
        <taxon>Bacteroidia</taxon>
        <taxon>Bacteroidales</taxon>
        <taxon>Candidatus Colimorpha</taxon>
    </lineage>
</organism>
<name>A0AAE3FGD4_9BACT</name>
<evidence type="ECO:0008006" key="3">
    <source>
        <dbReference type="Google" id="ProtNLM"/>
    </source>
</evidence>
<protein>
    <recommendedName>
        <fullName evidence="3">Sugar phosphate isomerase/epimerase</fullName>
    </recommendedName>
</protein>
<dbReference type="EMBL" id="JALEMU010000024">
    <property type="protein sequence ID" value="MCI5754930.1"/>
    <property type="molecule type" value="Genomic_DNA"/>
</dbReference>
<accession>A0AAE3FGD4</accession>